<proteinExistence type="inferred from homology"/>
<comment type="subcellular location">
    <subcellularLocation>
        <location evidence="10">Endoplasmic reticulum membrane</location>
        <topology evidence="10">Multi-pass membrane protein</topology>
    </subcellularLocation>
    <subcellularLocation>
        <location evidence="10">Golgi apparatus membrane</location>
        <topology evidence="10">Multi-pass membrane protein</topology>
    </subcellularLocation>
</comment>
<evidence type="ECO:0000256" key="7">
    <source>
        <dbReference type="ARBA" id="ARBA00022989"/>
    </source>
</evidence>
<dbReference type="InterPro" id="IPR001108">
    <property type="entry name" value="Peptidase_A22A"/>
</dbReference>
<dbReference type="InterPro" id="IPR019381">
    <property type="entry name" value="PACS1/2_C"/>
</dbReference>
<feature type="transmembrane region" description="Helical" evidence="10">
    <location>
        <begin position="96"/>
        <end position="119"/>
    </location>
</feature>
<evidence type="ECO:0000256" key="5">
    <source>
        <dbReference type="ARBA" id="ARBA00022824"/>
    </source>
</evidence>
<evidence type="ECO:0000256" key="1">
    <source>
        <dbReference type="ARBA" id="ARBA00008590"/>
    </source>
</evidence>
<dbReference type="EMBL" id="OU896707">
    <property type="protein sequence ID" value="CAG9813511.1"/>
    <property type="molecule type" value="Genomic_DNA"/>
</dbReference>
<dbReference type="GO" id="GO:0042500">
    <property type="term" value="F:aspartic endopeptidase activity, intramembrane cleaving"/>
    <property type="evidence" value="ECO:0007669"/>
    <property type="project" value="InterPro"/>
</dbReference>
<dbReference type="Pfam" id="PF10254">
    <property type="entry name" value="Pacs-1"/>
    <property type="match status" value="1"/>
</dbReference>
<feature type="compositionally biased region" description="Polar residues" evidence="11">
    <location>
        <begin position="797"/>
        <end position="808"/>
    </location>
</feature>
<dbReference type="GO" id="GO:0070765">
    <property type="term" value="C:gamma-secretase complex"/>
    <property type="evidence" value="ECO:0007669"/>
    <property type="project" value="TreeGrafter"/>
</dbReference>
<dbReference type="Gene3D" id="1.10.472.100">
    <property type="entry name" value="Presenilin"/>
    <property type="match status" value="1"/>
</dbReference>
<evidence type="ECO:0000259" key="13">
    <source>
        <dbReference type="Pfam" id="PF25332"/>
    </source>
</evidence>
<feature type="compositionally biased region" description="Polar residues" evidence="11">
    <location>
        <begin position="24"/>
        <end position="33"/>
    </location>
</feature>
<feature type="transmembrane region" description="Helical" evidence="10">
    <location>
        <begin position="205"/>
        <end position="224"/>
    </location>
</feature>
<feature type="compositionally biased region" description="Gly residues" evidence="11">
    <location>
        <begin position="851"/>
        <end position="865"/>
    </location>
</feature>
<dbReference type="GO" id="GO:0055074">
    <property type="term" value="P:calcium ion homeostasis"/>
    <property type="evidence" value="ECO:0007669"/>
    <property type="project" value="TreeGrafter"/>
</dbReference>
<comment type="similarity">
    <text evidence="1">Belongs to the PACS family.</text>
</comment>
<dbReference type="EC" id="3.4.23.-" evidence="10"/>
<dbReference type="OrthoDB" id="20287at2759"/>
<keyword evidence="15" id="KW-1185">Reference proteome</keyword>
<evidence type="ECO:0000256" key="4">
    <source>
        <dbReference type="ARBA" id="ARBA00022692"/>
    </source>
</evidence>
<dbReference type="GO" id="GO:0007219">
    <property type="term" value="P:Notch signaling pathway"/>
    <property type="evidence" value="ECO:0007669"/>
    <property type="project" value="UniProtKB-KW"/>
</dbReference>
<dbReference type="PANTHER" id="PTHR10202:SF13">
    <property type="entry name" value="PRESENILIN HOMOLOG"/>
    <property type="match status" value="1"/>
</dbReference>
<evidence type="ECO:0000313" key="15">
    <source>
        <dbReference type="Proteomes" id="UP001153737"/>
    </source>
</evidence>
<keyword evidence="10" id="KW-0378">Hydrolase</keyword>
<comment type="function">
    <text evidence="10">Probable subunit of the gamma-secretase complex, an endoprotease complex that catalyzes the intramembrane cleavage of integral membrane proteins such as Notch receptors.</text>
</comment>
<feature type="transmembrane region" description="Helical" evidence="10">
    <location>
        <begin position="139"/>
        <end position="164"/>
    </location>
</feature>
<comment type="similarity">
    <text evidence="2 10">Belongs to the peptidase A22A family.</text>
</comment>
<sequence length="1147" mass="127422">MSDSESDYDTVSEKTRLMDGHVAANSSGSTASTDLRHGQEIPRKRTRRNADDNEERLEEEGASEDHPTQRRCVQHQPMPQDDEEELKYGAKHVIKLFAPVSLCMVVVVATISAVNFYSIKGMYLIYTPFHEESPDTSTKVWNAAANAMILMAVIVGMTVLLIVLYKYRCYKTIHGWLIVSSLMLLSIFSYLYLEEILRAYNIPMDYPTLLMIMWNFGVMGMIVIHWQGPLVLQQAYLIFVAALMALVFIKYLPEWTTWAVLAVISIWDLIAVLMPKGPLRILVETAQERNEQIFPALIYSSTYMYAYTSMATGEEVPNVRTSRSTSEDHGFTQDWVDNHASQVAQRQLEVHDTPSGVPRTQVIQEEEERGVKLGLGDFIFYSVLVGKASSYGDWNTTLACFVAILIGLCLTLLLLAIFKKALPALPISITFGLIFYFATKELLIDMDFSWAEQYPEVYKVCNMFQLSEVSLPITYCYTPLRAYIQDGPQCGLVALAMCLDNPVKETIDKLLESARNHGFSFNGEIFSAQNMAELAEENLDRKAIISVHRGILNDQKLINHLMGGGLCSLTLTRLAILRPLGSDLAAISIAVKMQSSKRTLRSNDLILPQGGLLDTPLDVTFCLQYPHFLKREGNKLHILLQRRKRYKNRTMLGFKTLAEGVIRMDQVLQKQMDIELDLMPDPNGKDGKQAAGPLARLSLLQLTSTPVDHEHKLGAAEHDYSDDDDEISSGEEEAVDFEAMWKMPDNLKQRFVLLLKRFWVPDSDGGRVRDCLDNPSDIQALFQELESLSCDEDSGGEQDTMSITSTPKPSLRPFFSSSRSLLDSGAVPFVEADRHEERTDPPTGSPPREQAGGGGGGGGGRGRPAGDGELSAIVQELSERKSKLFRSAAAAAKKKCSPSAGVLSPEENILPESVVFLSGPDSVTVPLSVRQLSTLDPGYQSLFPSDQELKIEELSQRVLRYLAGPPSAPLAHMPVGEAMLTCHDENSQLFIPFVSEVRVGPADQYQSVSVDLDDLICSSPPAPSLTPPSSPNVQARESPWEPLELQVDYWQVPKAGDSALKTDKDKVKQDGKTSLKALFRGLQASPTTTSGLNLTVHLANKEKKQKIMRLGKKKEKEKEMEPRSQNVEGVLRLICSARASHNTPMKG</sequence>
<evidence type="ECO:0000256" key="2">
    <source>
        <dbReference type="ARBA" id="ARBA00008604"/>
    </source>
</evidence>
<evidence type="ECO:0000313" key="14">
    <source>
        <dbReference type="EMBL" id="CAG9813511.1"/>
    </source>
</evidence>
<feature type="transmembrane region" description="Helical" evidence="10">
    <location>
        <begin position="424"/>
        <end position="443"/>
    </location>
</feature>
<dbReference type="InterPro" id="IPR042524">
    <property type="entry name" value="Presenilin_C"/>
</dbReference>
<dbReference type="PANTHER" id="PTHR10202">
    <property type="entry name" value="PRESENILIN"/>
    <property type="match status" value="1"/>
</dbReference>
<dbReference type="Proteomes" id="UP001153737">
    <property type="component" value="Chromosome 1"/>
</dbReference>
<keyword evidence="10" id="KW-0645">Protease</keyword>
<keyword evidence="8 10" id="KW-0333">Golgi apparatus</keyword>
<comment type="subunit">
    <text evidence="10">Homodimer.</text>
</comment>
<evidence type="ECO:0000256" key="3">
    <source>
        <dbReference type="ARBA" id="ARBA00022553"/>
    </source>
</evidence>
<dbReference type="FunFam" id="1.10.472.100:FF:000001">
    <property type="entry name" value="Presenilin"/>
    <property type="match status" value="1"/>
</dbReference>
<evidence type="ECO:0000259" key="12">
    <source>
        <dbReference type="Pfam" id="PF10254"/>
    </source>
</evidence>
<dbReference type="Pfam" id="PF21646">
    <property type="entry name" value="ACTMAP-like_C"/>
    <property type="match status" value="1"/>
</dbReference>
<evidence type="ECO:0000256" key="8">
    <source>
        <dbReference type="ARBA" id="ARBA00023034"/>
    </source>
</evidence>
<keyword evidence="9 10" id="KW-0472">Membrane</keyword>
<dbReference type="InterPro" id="IPR057541">
    <property type="entry name" value="PACS1/2_N"/>
</dbReference>
<evidence type="ECO:0000256" key="10">
    <source>
        <dbReference type="RuleBase" id="RU361148"/>
    </source>
</evidence>
<feature type="region of interest" description="Disordered" evidence="11">
    <location>
        <begin position="1"/>
        <end position="81"/>
    </location>
</feature>
<keyword evidence="4 10" id="KW-0812">Transmembrane</keyword>
<name>A0A9N9S9J4_PHACE</name>
<dbReference type="GO" id="GO:0000139">
    <property type="term" value="C:Golgi membrane"/>
    <property type="evidence" value="ECO:0007669"/>
    <property type="project" value="UniProtKB-SubCell"/>
</dbReference>
<reference evidence="14" key="2">
    <citation type="submission" date="2022-10" db="EMBL/GenBank/DDBJ databases">
        <authorList>
            <consortium name="ENA_rothamsted_submissions"/>
            <consortium name="culmorum"/>
            <person name="King R."/>
        </authorList>
    </citation>
    <scope>NUCLEOTIDE SEQUENCE</scope>
</reference>
<dbReference type="SMART" id="SM00730">
    <property type="entry name" value="PSN"/>
    <property type="match status" value="1"/>
</dbReference>
<reference evidence="14" key="1">
    <citation type="submission" date="2022-01" db="EMBL/GenBank/DDBJ databases">
        <authorList>
            <person name="King R."/>
        </authorList>
    </citation>
    <scope>NUCLEOTIDE SEQUENCE</scope>
</reference>
<keyword evidence="3" id="KW-0597">Phosphoprotein</keyword>
<feature type="transmembrane region" description="Helical" evidence="10">
    <location>
        <begin position="176"/>
        <end position="193"/>
    </location>
</feature>
<keyword evidence="7 10" id="KW-1133">Transmembrane helix</keyword>
<dbReference type="GO" id="GO:0005789">
    <property type="term" value="C:endoplasmic reticulum membrane"/>
    <property type="evidence" value="ECO:0007669"/>
    <property type="project" value="UniProtKB-SubCell"/>
</dbReference>
<feature type="compositionally biased region" description="Acidic residues" evidence="11">
    <location>
        <begin position="1"/>
        <end position="10"/>
    </location>
</feature>
<dbReference type="InterPro" id="IPR006639">
    <property type="entry name" value="Preselin/SPP"/>
</dbReference>
<feature type="domain" description="Phosphofurin acidic cluster sorting protein 1/2 C-terminal" evidence="12">
    <location>
        <begin position="945"/>
        <end position="1142"/>
    </location>
</feature>
<evidence type="ECO:0000256" key="9">
    <source>
        <dbReference type="ARBA" id="ARBA00023136"/>
    </source>
</evidence>
<dbReference type="Pfam" id="PF01080">
    <property type="entry name" value="Presenilin"/>
    <property type="match status" value="2"/>
</dbReference>
<dbReference type="AlphaFoldDB" id="A0A9N9S9J4"/>
<feature type="compositionally biased region" description="Acidic residues" evidence="11">
    <location>
        <begin position="52"/>
        <end position="62"/>
    </location>
</feature>
<dbReference type="GO" id="GO:0006509">
    <property type="term" value="P:membrane protein ectodomain proteolysis"/>
    <property type="evidence" value="ECO:0007669"/>
    <property type="project" value="TreeGrafter"/>
</dbReference>
<dbReference type="Pfam" id="PF25332">
    <property type="entry name" value="C2_PACS_N"/>
    <property type="match status" value="1"/>
</dbReference>
<evidence type="ECO:0000256" key="11">
    <source>
        <dbReference type="SAM" id="MobiDB-lite"/>
    </source>
</evidence>
<comment type="domain">
    <text evidence="10">The PAL motif is required for normal active site conformation.</text>
</comment>
<keyword evidence="6 10" id="KW-0914">Notch signaling pathway</keyword>
<keyword evidence="5 10" id="KW-0256">Endoplasmic reticulum</keyword>
<accession>A0A9N9S9J4</accession>
<feature type="transmembrane region" description="Helical" evidence="10">
    <location>
        <begin position="397"/>
        <end position="418"/>
    </location>
</feature>
<feature type="region of interest" description="Disordered" evidence="11">
    <location>
        <begin position="790"/>
        <end position="817"/>
    </location>
</feature>
<feature type="compositionally biased region" description="Basic and acidic residues" evidence="11">
    <location>
        <begin position="34"/>
        <end position="51"/>
    </location>
</feature>
<feature type="region of interest" description="Disordered" evidence="11">
    <location>
        <begin position="834"/>
        <end position="867"/>
    </location>
</feature>
<dbReference type="PRINTS" id="PR01072">
    <property type="entry name" value="PRESENILIN"/>
</dbReference>
<evidence type="ECO:0000256" key="6">
    <source>
        <dbReference type="ARBA" id="ARBA00022976"/>
    </source>
</evidence>
<dbReference type="GO" id="GO:0034205">
    <property type="term" value="P:amyloid-beta formation"/>
    <property type="evidence" value="ECO:0007669"/>
    <property type="project" value="TreeGrafter"/>
</dbReference>
<feature type="transmembrane region" description="Helical" evidence="10">
    <location>
        <begin position="231"/>
        <end position="249"/>
    </location>
</feature>
<organism evidence="14 15">
    <name type="scientific">Phaedon cochleariae</name>
    <name type="common">Mustard beetle</name>
    <dbReference type="NCBI Taxonomy" id="80249"/>
    <lineage>
        <taxon>Eukaryota</taxon>
        <taxon>Metazoa</taxon>
        <taxon>Ecdysozoa</taxon>
        <taxon>Arthropoda</taxon>
        <taxon>Hexapoda</taxon>
        <taxon>Insecta</taxon>
        <taxon>Pterygota</taxon>
        <taxon>Neoptera</taxon>
        <taxon>Endopterygota</taxon>
        <taxon>Coleoptera</taxon>
        <taxon>Polyphaga</taxon>
        <taxon>Cucujiformia</taxon>
        <taxon>Chrysomeloidea</taxon>
        <taxon>Chrysomelidae</taxon>
        <taxon>Chrysomelinae</taxon>
        <taxon>Chrysomelini</taxon>
        <taxon>Phaedon</taxon>
    </lineage>
</organism>
<gene>
    <name evidence="14" type="ORF">PHAECO_LOCUS1134</name>
</gene>
<dbReference type="GO" id="GO:0016485">
    <property type="term" value="P:protein processing"/>
    <property type="evidence" value="ECO:0007669"/>
    <property type="project" value="InterPro"/>
</dbReference>
<feature type="domain" description="Phosphofurin acidic cluster sorting protein 1/2 N-terminal C2" evidence="13">
    <location>
        <begin position="566"/>
        <end position="707"/>
    </location>
</feature>
<protein>
    <recommendedName>
        <fullName evidence="10">Presenilin</fullName>
        <ecNumber evidence="10">3.4.23.-</ecNumber>
    </recommendedName>
</protein>